<evidence type="ECO:0000256" key="1">
    <source>
        <dbReference type="SAM" id="Coils"/>
    </source>
</evidence>
<dbReference type="EMBL" id="MHMS01000015">
    <property type="protein sequence ID" value="OGZ32062.1"/>
    <property type="molecule type" value="Genomic_DNA"/>
</dbReference>
<gene>
    <name evidence="3" type="ORF">A3H02_02730</name>
</gene>
<dbReference type="STRING" id="1801726.A3H02_02730"/>
<proteinExistence type="predicted"/>
<name>A0A1G2F2T7_9BACT</name>
<feature type="coiled-coil region" evidence="1">
    <location>
        <begin position="34"/>
        <end position="61"/>
    </location>
</feature>
<keyword evidence="1" id="KW-0175">Coiled coil</keyword>
<keyword evidence="2" id="KW-0472">Membrane</keyword>
<evidence type="ECO:0000256" key="2">
    <source>
        <dbReference type="SAM" id="Phobius"/>
    </source>
</evidence>
<feature type="transmembrane region" description="Helical" evidence="2">
    <location>
        <begin position="6"/>
        <end position="26"/>
    </location>
</feature>
<protein>
    <submittedName>
        <fullName evidence="3">Uncharacterized protein</fullName>
    </submittedName>
</protein>
<evidence type="ECO:0000313" key="3">
    <source>
        <dbReference type="EMBL" id="OGZ32062.1"/>
    </source>
</evidence>
<dbReference type="Proteomes" id="UP000176787">
    <property type="component" value="Unassembled WGS sequence"/>
</dbReference>
<accession>A0A1G2F2T7</accession>
<reference evidence="3 4" key="1">
    <citation type="journal article" date="2016" name="Nat. Commun.">
        <title>Thousands of microbial genomes shed light on interconnected biogeochemical processes in an aquifer system.</title>
        <authorList>
            <person name="Anantharaman K."/>
            <person name="Brown C.T."/>
            <person name="Hug L.A."/>
            <person name="Sharon I."/>
            <person name="Castelle C.J."/>
            <person name="Probst A.J."/>
            <person name="Thomas B.C."/>
            <person name="Singh A."/>
            <person name="Wilkins M.J."/>
            <person name="Karaoz U."/>
            <person name="Brodie E.L."/>
            <person name="Williams K.H."/>
            <person name="Hubbard S.S."/>
            <person name="Banfield J.F."/>
        </authorList>
    </citation>
    <scope>NUCLEOTIDE SEQUENCE [LARGE SCALE GENOMIC DNA]</scope>
</reference>
<organism evidence="3 4">
    <name type="scientific">Candidatus Niyogibacteria bacterium RIFCSPLOWO2_12_FULL_41_13</name>
    <dbReference type="NCBI Taxonomy" id="1801726"/>
    <lineage>
        <taxon>Bacteria</taxon>
        <taxon>Candidatus Niyogiibacteriota</taxon>
    </lineage>
</organism>
<evidence type="ECO:0000313" key="4">
    <source>
        <dbReference type="Proteomes" id="UP000176787"/>
    </source>
</evidence>
<keyword evidence="2" id="KW-0812">Transmembrane</keyword>
<dbReference type="AlphaFoldDB" id="A0A1G2F2T7"/>
<sequence>MTFNKIFNILSLGVELSLIFYFINLFKEGHSMSLREINLAFQKEQEEKKKEEMKIEEEIETTIMKIADVLELRGKQKLEKLRDEVTEAINCIVAIVSNKRYEKGLKKLLERWQYKKEIKEKNFLWGEPHPHLCCLRFWCEEEERYNGETIRFVVIPGDDIIHCQHHTWPGARGSSFIEDFRLTPKGIKKLFQYFNVPNLERIAELRKKEVLEPNIFSEDPELEHLGYFLEQ</sequence>
<keyword evidence="2" id="KW-1133">Transmembrane helix</keyword>
<comment type="caution">
    <text evidence="3">The sequence shown here is derived from an EMBL/GenBank/DDBJ whole genome shotgun (WGS) entry which is preliminary data.</text>
</comment>